<keyword evidence="4 7" id="KW-0067">ATP-binding</keyword>
<dbReference type="SUPFAM" id="SSF52317">
    <property type="entry name" value="Class I glutamine amidotransferase-like"/>
    <property type="match status" value="1"/>
</dbReference>
<dbReference type="InterPro" id="IPR011698">
    <property type="entry name" value="GATase_3"/>
</dbReference>
<comment type="pathway">
    <text evidence="7">Cofactor biosynthesis; adenosylcobalamin biosynthesis; cob(II)yrinate a,c-diamide from sirohydrochlorin (anaerobic route): step 10/10.</text>
</comment>
<keyword evidence="5 7" id="KW-0460">Magnesium</keyword>
<name>A0ABT0CCM8_THEVL</name>
<dbReference type="PROSITE" id="PS51274">
    <property type="entry name" value="GATASE_COBBQ"/>
    <property type="match status" value="1"/>
</dbReference>
<keyword evidence="2 7" id="KW-0436">Ligase</keyword>
<dbReference type="InterPro" id="IPR002586">
    <property type="entry name" value="CobQ/CobB/MinD/ParA_Nub-bd_dom"/>
</dbReference>
<comment type="similarity">
    <text evidence="7">Belongs to the CobB/CbiA family.</text>
</comment>
<keyword evidence="6 7" id="KW-0315">Glutamine amidotransferase</keyword>
<comment type="catalytic activity">
    <reaction evidence="7">
        <text>cob(II)yrinate + 2 L-glutamine + 2 ATP + 2 H2O = cob(II)yrinate a,c diamide + 2 L-glutamate + 2 ADP + 2 phosphate + 2 H(+)</text>
        <dbReference type="Rhea" id="RHEA:26289"/>
        <dbReference type="ChEBI" id="CHEBI:15377"/>
        <dbReference type="ChEBI" id="CHEBI:15378"/>
        <dbReference type="ChEBI" id="CHEBI:29985"/>
        <dbReference type="ChEBI" id="CHEBI:30616"/>
        <dbReference type="ChEBI" id="CHEBI:43474"/>
        <dbReference type="ChEBI" id="CHEBI:58359"/>
        <dbReference type="ChEBI" id="CHEBI:58537"/>
        <dbReference type="ChEBI" id="CHEBI:58894"/>
        <dbReference type="ChEBI" id="CHEBI:456216"/>
        <dbReference type="EC" id="6.3.5.11"/>
    </reaction>
</comment>
<dbReference type="Pfam" id="PF01656">
    <property type="entry name" value="CbiA"/>
    <property type="match status" value="1"/>
</dbReference>
<comment type="miscellaneous">
    <text evidence="7">The a and c carboxylates of cobyrinate are activated for nucleophilic attack via formation of a phosphorylated intermediate by ATP. CbiA catalyzes first the amidation of the c-carboxylate, and then that of the a-carboxylate.</text>
</comment>
<reference evidence="10" key="1">
    <citation type="submission" date="2021-02" db="EMBL/GenBank/DDBJ databases">
        <title>The CRISPR/cas machinery reduction and long-range gene transfer in the hot spring cyanobacterium Synechococcus.</title>
        <authorList>
            <person name="Dvorak P."/>
            <person name="Jahodarova E."/>
            <person name="Hasler P."/>
            <person name="Poulickova A."/>
        </authorList>
    </citation>
    <scope>NUCLEOTIDE SEQUENCE</scope>
    <source>
        <strain evidence="10">Rupite</strain>
    </source>
</reference>
<proteinExistence type="inferred from homology"/>
<evidence type="ECO:0000256" key="3">
    <source>
        <dbReference type="ARBA" id="ARBA00022741"/>
    </source>
</evidence>
<feature type="domain" description="CobQ/CobB/MinD/ParA nucleotide binding" evidence="8">
    <location>
        <begin position="3"/>
        <end position="205"/>
    </location>
</feature>
<evidence type="ECO:0000313" key="10">
    <source>
        <dbReference type="EMBL" id="MCJ2543541.1"/>
    </source>
</evidence>
<dbReference type="RefSeq" id="WP_244350988.1">
    <property type="nucleotide sequence ID" value="NZ_JAFIRA010000030.1"/>
</dbReference>
<sequence>MAILLAAAASGSGKTTLTLALLAALKRQGLRMQSFKVGPDYIDPMFHTAVTGIPCRNLDPFLTDEAFVQRCFRHHCQGRDGAVVEGVMGLFDGRAAGSPCVPERDQVSADSVCITDFASSAHVARLLGIPVVLVIDSRGMGATVAALLYGLSRFDPRLTLAGVILNRVASERHGQILQQAVASLGIPVLGQFPRCEELQLPSRHLGLVPVEELPAFSQWQAAWADLAEQYLDWDQLLPLIRPIPPAVGELWPGIPSLPSPVRVAVARDAAFNFYYADNLDLLRVCGAEVVEYSPLQEGLFPPDPCAGVLLGGGFPELWADPLSHKIGQHPIPPAHPPLYAECGGLMVLGESLTDFQGETHPMAGLLPLQVSMDGKLCLGYREATVLRSTLLAQAGERLRGHEFHRSRSWPAPANPVYTWGSLGQPQSEGWATARIHASYLHLHWGSRPDLALKLLQNFLRLSTGEPCARQPS</sequence>
<dbReference type="HAMAP" id="MF_00027">
    <property type="entry name" value="CobB_CbiA"/>
    <property type="match status" value="1"/>
</dbReference>
<gene>
    <name evidence="7" type="primary">cbiA</name>
    <name evidence="10" type="ORF">JX360_11575</name>
</gene>
<evidence type="ECO:0000313" key="11">
    <source>
        <dbReference type="Proteomes" id="UP000830835"/>
    </source>
</evidence>
<dbReference type="CDD" id="cd05388">
    <property type="entry name" value="CobB_N"/>
    <property type="match status" value="1"/>
</dbReference>
<feature type="active site" description="Nucleophile" evidence="7">
    <location>
        <position position="342"/>
    </location>
</feature>
<dbReference type="EC" id="6.3.5.11" evidence="7"/>
<dbReference type="Gene3D" id="3.40.50.300">
    <property type="entry name" value="P-loop containing nucleotide triphosphate hydrolases"/>
    <property type="match status" value="1"/>
</dbReference>
<keyword evidence="3 7" id="KW-0547">Nucleotide-binding</keyword>
<dbReference type="NCBIfam" id="NF002204">
    <property type="entry name" value="PRK01077.1"/>
    <property type="match status" value="1"/>
</dbReference>
<comment type="function">
    <text evidence="7">Catalyzes the ATP-dependent amidation of the two carboxylate groups at positions a and c of cobyrinate, using either L-glutamine or ammonia as the nitrogen source.</text>
</comment>
<keyword evidence="7" id="KW-0169">Cobalamin biosynthesis</keyword>
<dbReference type="Proteomes" id="UP000830835">
    <property type="component" value="Unassembled WGS sequence"/>
</dbReference>
<evidence type="ECO:0000256" key="5">
    <source>
        <dbReference type="ARBA" id="ARBA00022842"/>
    </source>
</evidence>
<dbReference type="PANTHER" id="PTHR43873:SF1">
    <property type="entry name" value="COBYRINATE A,C-DIAMIDE SYNTHASE"/>
    <property type="match status" value="1"/>
</dbReference>
<comment type="caution">
    <text evidence="10">The sequence shown here is derived from an EMBL/GenBank/DDBJ whole genome shotgun (WGS) entry which is preliminary data.</text>
</comment>
<evidence type="ECO:0000256" key="7">
    <source>
        <dbReference type="HAMAP-Rule" id="MF_00027"/>
    </source>
</evidence>
<dbReference type="InterPro" id="IPR029062">
    <property type="entry name" value="Class_I_gatase-like"/>
</dbReference>
<dbReference type="PANTHER" id="PTHR43873">
    <property type="entry name" value="COBYRINATE A,C-DIAMIDE SYNTHASE"/>
    <property type="match status" value="1"/>
</dbReference>
<dbReference type="EMBL" id="JAFIRA010000030">
    <property type="protein sequence ID" value="MCJ2543541.1"/>
    <property type="molecule type" value="Genomic_DNA"/>
</dbReference>
<evidence type="ECO:0000256" key="2">
    <source>
        <dbReference type="ARBA" id="ARBA00022598"/>
    </source>
</evidence>
<evidence type="ECO:0000256" key="4">
    <source>
        <dbReference type="ARBA" id="ARBA00022840"/>
    </source>
</evidence>
<comment type="domain">
    <text evidence="7">Comprises of two domains. The C-terminal domain contains the binding site for glutamine and catalyzes the hydrolysis of this substrate to glutamate and ammonia. The N-terminal domain is anticipated to bind ATP and cobyrinate and catalyzes the ultimate synthesis of the diamide product. The ammonia produced via the glutaminase domain is probably translocated to the adjacent domain via a molecular tunnel, where it reacts with an activated intermediate.</text>
</comment>
<keyword evidence="11" id="KW-1185">Reference proteome</keyword>
<dbReference type="NCBIfam" id="TIGR00379">
    <property type="entry name" value="cobB"/>
    <property type="match status" value="1"/>
</dbReference>
<evidence type="ECO:0000256" key="1">
    <source>
        <dbReference type="ARBA" id="ARBA00001946"/>
    </source>
</evidence>
<evidence type="ECO:0000259" key="9">
    <source>
        <dbReference type="Pfam" id="PF07685"/>
    </source>
</evidence>
<dbReference type="InterPro" id="IPR004484">
    <property type="entry name" value="CbiA/CobB_synth"/>
</dbReference>
<feature type="domain" description="CobB/CobQ-like glutamine amidotransferase" evidence="9">
    <location>
        <begin position="262"/>
        <end position="447"/>
    </location>
</feature>
<dbReference type="InterPro" id="IPR027417">
    <property type="entry name" value="P-loop_NTPase"/>
</dbReference>
<accession>A0ABT0CCM8</accession>
<evidence type="ECO:0000259" key="8">
    <source>
        <dbReference type="Pfam" id="PF01656"/>
    </source>
</evidence>
<dbReference type="SUPFAM" id="SSF52540">
    <property type="entry name" value="P-loop containing nucleoside triphosphate hydrolases"/>
    <property type="match status" value="1"/>
</dbReference>
<protein>
    <recommendedName>
        <fullName evidence="7">Cobyrinate a,c-diamide synthase</fullName>
        <ecNumber evidence="7">6.3.5.11</ecNumber>
    </recommendedName>
    <alternativeName>
        <fullName evidence="7">Cobyrinic acid a,c-diamide synthetase</fullName>
    </alternativeName>
</protein>
<comment type="cofactor">
    <cofactor evidence="1 7">
        <name>Mg(2+)</name>
        <dbReference type="ChEBI" id="CHEBI:18420"/>
    </cofactor>
</comment>
<dbReference type="Pfam" id="PF07685">
    <property type="entry name" value="GATase_3"/>
    <property type="match status" value="1"/>
</dbReference>
<feature type="site" description="Increases nucleophilicity of active site Cys" evidence="7">
    <location>
        <position position="441"/>
    </location>
</feature>
<evidence type="ECO:0000256" key="6">
    <source>
        <dbReference type="ARBA" id="ARBA00022962"/>
    </source>
</evidence>
<organism evidence="10 11">
    <name type="scientific">Thermostichus vulcanus str. 'Rupite'</name>
    <dbReference type="NCBI Taxonomy" id="2813851"/>
    <lineage>
        <taxon>Bacteria</taxon>
        <taxon>Bacillati</taxon>
        <taxon>Cyanobacteriota</taxon>
        <taxon>Cyanophyceae</taxon>
        <taxon>Thermostichales</taxon>
        <taxon>Thermostichaceae</taxon>
        <taxon>Thermostichus</taxon>
    </lineage>
</organism>
<dbReference type="CDD" id="cd03130">
    <property type="entry name" value="GATase1_CobB"/>
    <property type="match status" value="1"/>
</dbReference>